<keyword evidence="2" id="KW-1185">Reference proteome</keyword>
<proteinExistence type="predicted"/>
<dbReference type="EMBL" id="CAIIXF020000001">
    <property type="protein sequence ID" value="CAH1772777.1"/>
    <property type="molecule type" value="Genomic_DNA"/>
</dbReference>
<feature type="non-terminal residue" evidence="1">
    <location>
        <position position="122"/>
    </location>
</feature>
<reference evidence="1" key="1">
    <citation type="submission" date="2022-03" db="EMBL/GenBank/DDBJ databases">
        <authorList>
            <person name="Martin C."/>
        </authorList>
    </citation>
    <scope>NUCLEOTIDE SEQUENCE</scope>
</reference>
<feature type="non-terminal residue" evidence="1">
    <location>
        <position position="1"/>
    </location>
</feature>
<name>A0A8J1Y9J5_OWEFU</name>
<protein>
    <submittedName>
        <fullName evidence="1">Uncharacterized protein</fullName>
    </submittedName>
</protein>
<gene>
    <name evidence="1" type="ORF">OFUS_LOCUS488</name>
</gene>
<dbReference type="AlphaFoldDB" id="A0A8J1Y9J5"/>
<organism evidence="1 2">
    <name type="scientific">Owenia fusiformis</name>
    <name type="common">Polychaete worm</name>
    <dbReference type="NCBI Taxonomy" id="6347"/>
    <lineage>
        <taxon>Eukaryota</taxon>
        <taxon>Metazoa</taxon>
        <taxon>Spiralia</taxon>
        <taxon>Lophotrochozoa</taxon>
        <taxon>Annelida</taxon>
        <taxon>Polychaeta</taxon>
        <taxon>Sedentaria</taxon>
        <taxon>Canalipalpata</taxon>
        <taxon>Sabellida</taxon>
        <taxon>Oweniida</taxon>
        <taxon>Oweniidae</taxon>
        <taxon>Owenia</taxon>
    </lineage>
</organism>
<comment type="caution">
    <text evidence="1">The sequence shown here is derived from an EMBL/GenBank/DDBJ whole genome shotgun (WGS) entry which is preliminary data.</text>
</comment>
<accession>A0A8J1Y9J5</accession>
<dbReference type="Proteomes" id="UP000749559">
    <property type="component" value="Unassembled WGS sequence"/>
</dbReference>
<evidence type="ECO:0000313" key="2">
    <source>
        <dbReference type="Proteomes" id="UP000749559"/>
    </source>
</evidence>
<evidence type="ECO:0000313" key="1">
    <source>
        <dbReference type="EMBL" id="CAH1772777.1"/>
    </source>
</evidence>
<sequence>QSSLMEQIFISNFWTSFSTSRLRACSVHLYHIHYVILVYVHMILSSTTLNFVHCLAIISFKADFEKFGFMRINFERMSERPLSILRGEENDNGGDFIHKVFENTVKGTIDTSNGMEPIENQM</sequence>